<comment type="subcellular location">
    <subcellularLocation>
        <location evidence="5">Cell membrane</location>
        <topology evidence="5">Multi-pass membrane protein</topology>
    </subcellularLocation>
    <subcellularLocation>
        <location evidence="1">Endomembrane system</location>
        <topology evidence="1">Multi-pass membrane protein</topology>
    </subcellularLocation>
    <subcellularLocation>
        <location evidence="6">Membrane</location>
        <topology evidence="6">Multi-pass membrane protein</topology>
    </subcellularLocation>
</comment>
<dbReference type="GO" id="GO:0050136">
    <property type="term" value="F:NADH dehydrogenase (quinone) (non-electrogenic) activity"/>
    <property type="evidence" value="ECO:0007669"/>
    <property type="project" value="UniProtKB-UniRule"/>
</dbReference>
<feature type="transmembrane region" description="Helical" evidence="5">
    <location>
        <begin position="176"/>
        <end position="195"/>
    </location>
</feature>
<evidence type="ECO:0000256" key="3">
    <source>
        <dbReference type="ARBA" id="ARBA00022989"/>
    </source>
</evidence>
<protein>
    <recommendedName>
        <fullName evidence="5">NADH-quinone oxidoreductase subunit N</fullName>
        <ecNumber evidence="5">7.1.1.-</ecNumber>
    </recommendedName>
    <alternativeName>
        <fullName evidence="5">NADH dehydrogenase I subunit N</fullName>
    </alternativeName>
    <alternativeName>
        <fullName evidence="5">NDH-1 subunit N</fullName>
    </alternativeName>
</protein>
<dbReference type="GO" id="GO:0042773">
    <property type="term" value="P:ATP synthesis coupled electron transport"/>
    <property type="evidence" value="ECO:0007669"/>
    <property type="project" value="InterPro"/>
</dbReference>
<keyword evidence="5" id="KW-0520">NAD</keyword>
<keyword evidence="3 5" id="KW-1133">Transmembrane helix</keyword>
<keyword evidence="9" id="KW-1185">Reference proteome</keyword>
<feature type="transmembrane region" description="Helical" evidence="5">
    <location>
        <begin position="79"/>
        <end position="97"/>
    </location>
</feature>
<organism evidence="8 9">
    <name type="scientific">Spirosoma fluviale</name>
    <dbReference type="NCBI Taxonomy" id="1597977"/>
    <lineage>
        <taxon>Bacteria</taxon>
        <taxon>Pseudomonadati</taxon>
        <taxon>Bacteroidota</taxon>
        <taxon>Cytophagia</taxon>
        <taxon>Cytophagales</taxon>
        <taxon>Cytophagaceae</taxon>
        <taxon>Spirosoma</taxon>
    </lineage>
</organism>
<sequence>MYHSTTSFTPPLHSISLHQLHQLSPLSLLVDLPLTDQLNDILNSLGGFGPEIWLSVAFCFVLVAELILVRSLALPKARLYLAGLSVTVLLVAGGWAVLLPTRGFLFMHLLFVDQQAIFIQVIVALSAVSVVLYEAFTLPINQAIDRPKLPLEWYSLLIAMTLGLFLMSLSVNMLSIYLSIELVSICSYLLTALTADRKASEGGIKYLLFGAISSAVMLYGMSLLYGMTGTLDLTAEAFGAEMARQDGAVVAVAMLLTLAGLLFKLAGVPFHVWTPDAYEAAPVPVAAFFSVAPKAAAVLVLLRLVTALPLEASGFGTTVLVLQTPLAVLALAGILIGNLSALRQTDAKRLLAYSTIAHAGFLLVGVVAFNEAGFNAVLFYIGTYLFISLSAFFLIDLLARSNGSRLAIKNFAGLGAKQPLLAVSLTVVMLALTGLPPTVGFTAKLLSFSALYDAYQQRGDAWLLALFGLGLLNALVSLVYYLKIPFLLFFRTAPDSSEQNSPVRLPKTAVWVAVGLVVPIILLFLKPDLLLRFLANG</sequence>
<dbReference type="GO" id="GO:0012505">
    <property type="term" value="C:endomembrane system"/>
    <property type="evidence" value="ECO:0007669"/>
    <property type="project" value="UniProtKB-SubCell"/>
</dbReference>
<feature type="transmembrane region" description="Helical" evidence="5">
    <location>
        <begin position="285"/>
        <end position="305"/>
    </location>
</feature>
<feature type="transmembrane region" description="Helical" evidence="5">
    <location>
        <begin position="508"/>
        <end position="525"/>
    </location>
</feature>
<keyword evidence="4 5" id="KW-0472">Membrane</keyword>
<evidence type="ECO:0000256" key="5">
    <source>
        <dbReference type="HAMAP-Rule" id="MF_00445"/>
    </source>
</evidence>
<dbReference type="EC" id="7.1.1.-" evidence="5"/>
<comment type="subunit">
    <text evidence="5">NDH-1 is composed of 14 different subunits. Subunits NuoA, H, J, K, L, M, N constitute the membrane sector of the complex.</text>
</comment>
<feature type="transmembrane region" description="Helical" evidence="5">
    <location>
        <begin position="207"/>
        <end position="228"/>
    </location>
</feature>
<keyword evidence="5" id="KW-1278">Translocase</keyword>
<proteinExistence type="inferred from homology"/>
<reference evidence="9" key="1">
    <citation type="submission" date="2017-09" db="EMBL/GenBank/DDBJ databases">
        <authorList>
            <person name="Varghese N."/>
            <person name="Submissions S."/>
        </authorList>
    </citation>
    <scope>NUCLEOTIDE SEQUENCE [LARGE SCALE GENOMIC DNA]</scope>
    <source>
        <strain evidence="9">DSM 29961</strain>
    </source>
</reference>
<gene>
    <name evidence="5" type="primary">nuoN</name>
    <name evidence="8" type="ORF">SAMN06269250_3178</name>
</gene>
<keyword evidence="5" id="KW-0874">Quinone</keyword>
<dbReference type="Proteomes" id="UP000219452">
    <property type="component" value="Unassembled WGS sequence"/>
</dbReference>
<feature type="transmembrane region" description="Helical" evidence="5">
    <location>
        <begin position="151"/>
        <end position="170"/>
    </location>
</feature>
<evidence type="ECO:0000313" key="8">
    <source>
        <dbReference type="EMBL" id="SOD89748.1"/>
    </source>
</evidence>
<evidence type="ECO:0000256" key="4">
    <source>
        <dbReference type="ARBA" id="ARBA00023136"/>
    </source>
</evidence>
<feature type="transmembrane region" description="Helical" evidence="5">
    <location>
        <begin position="461"/>
        <end position="482"/>
    </location>
</feature>
<dbReference type="InterPro" id="IPR010096">
    <property type="entry name" value="NADH-Q_OxRdtase_suN/2"/>
</dbReference>
<name>A0A286G2P5_9BACT</name>
<evidence type="ECO:0000256" key="2">
    <source>
        <dbReference type="ARBA" id="ARBA00022692"/>
    </source>
</evidence>
<comment type="function">
    <text evidence="5">NDH-1 shuttles electrons from NADH, via FMN and iron-sulfur (Fe-S) centers, to quinones in the respiratory chain. The immediate electron acceptor for the enzyme in this species is believed to be a menaquinone. Couples the redox reaction to proton translocation (for every two electrons transferred, four hydrogen ions are translocated across the cytoplasmic membrane), and thus conserves the redox energy in a proton gradient.</text>
</comment>
<feature type="transmembrane region" description="Helical" evidence="5">
    <location>
        <begin position="317"/>
        <end position="338"/>
    </location>
</feature>
<comment type="catalytic activity">
    <reaction evidence="5">
        <text>a quinone + NADH + 5 H(+)(in) = a quinol + NAD(+) + 4 H(+)(out)</text>
        <dbReference type="Rhea" id="RHEA:57888"/>
        <dbReference type="ChEBI" id="CHEBI:15378"/>
        <dbReference type="ChEBI" id="CHEBI:24646"/>
        <dbReference type="ChEBI" id="CHEBI:57540"/>
        <dbReference type="ChEBI" id="CHEBI:57945"/>
        <dbReference type="ChEBI" id="CHEBI:132124"/>
    </reaction>
</comment>
<dbReference type="InterPro" id="IPR001750">
    <property type="entry name" value="ND/Mrp_TM"/>
</dbReference>
<evidence type="ECO:0000256" key="6">
    <source>
        <dbReference type="RuleBase" id="RU000320"/>
    </source>
</evidence>
<evidence type="ECO:0000313" key="9">
    <source>
        <dbReference type="Proteomes" id="UP000219452"/>
    </source>
</evidence>
<feature type="transmembrane region" description="Helical" evidence="5">
    <location>
        <begin position="117"/>
        <end position="139"/>
    </location>
</feature>
<accession>A0A286G2P5</accession>
<dbReference type="GO" id="GO:0008137">
    <property type="term" value="F:NADH dehydrogenase (ubiquinone) activity"/>
    <property type="evidence" value="ECO:0007669"/>
    <property type="project" value="InterPro"/>
</dbReference>
<dbReference type="AlphaFoldDB" id="A0A286G2P5"/>
<dbReference type="NCBIfam" id="TIGR01770">
    <property type="entry name" value="NDH_I_N"/>
    <property type="match status" value="1"/>
</dbReference>
<dbReference type="PANTHER" id="PTHR22773">
    <property type="entry name" value="NADH DEHYDROGENASE"/>
    <property type="match status" value="1"/>
</dbReference>
<dbReference type="HAMAP" id="MF_00445">
    <property type="entry name" value="NDH1_NuoN_1"/>
    <property type="match status" value="1"/>
</dbReference>
<feature type="transmembrane region" description="Helical" evidence="5">
    <location>
        <begin position="248"/>
        <end position="273"/>
    </location>
</feature>
<evidence type="ECO:0000259" key="7">
    <source>
        <dbReference type="Pfam" id="PF00361"/>
    </source>
</evidence>
<keyword evidence="5" id="KW-1003">Cell membrane</keyword>
<feature type="transmembrane region" description="Helical" evidence="5">
    <location>
        <begin position="420"/>
        <end position="441"/>
    </location>
</feature>
<feature type="transmembrane region" description="Helical" evidence="5">
    <location>
        <begin position="52"/>
        <end position="72"/>
    </location>
</feature>
<dbReference type="Pfam" id="PF00361">
    <property type="entry name" value="Proton_antipo_M"/>
    <property type="match status" value="1"/>
</dbReference>
<comment type="similarity">
    <text evidence="5">Belongs to the complex I subunit 2 family.</text>
</comment>
<dbReference type="GO" id="GO:0048038">
    <property type="term" value="F:quinone binding"/>
    <property type="evidence" value="ECO:0007669"/>
    <property type="project" value="UniProtKB-KW"/>
</dbReference>
<feature type="transmembrane region" description="Helical" evidence="5">
    <location>
        <begin position="376"/>
        <end position="399"/>
    </location>
</feature>
<dbReference type="GO" id="GO:0005886">
    <property type="term" value="C:plasma membrane"/>
    <property type="evidence" value="ECO:0007669"/>
    <property type="project" value="UniProtKB-SubCell"/>
</dbReference>
<feature type="transmembrane region" description="Helical" evidence="5">
    <location>
        <begin position="350"/>
        <end position="370"/>
    </location>
</feature>
<keyword evidence="2 5" id="KW-0812">Transmembrane</keyword>
<feature type="domain" description="NADH:quinone oxidoreductase/Mrp antiporter transmembrane" evidence="7">
    <location>
        <begin position="171"/>
        <end position="456"/>
    </location>
</feature>
<evidence type="ECO:0000256" key="1">
    <source>
        <dbReference type="ARBA" id="ARBA00004127"/>
    </source>
</evidence>
<dbReference type="EMBL" id="OCNH01000002">
    <property type="protein sequence ID" value="SOD89748.1"/>
    <property type="molecule type" value="Genomic_DNA"/>
</dbReference>
<keyword evidence="5" id="KW-0813">Transport</keyword>